<dbReference type="PANTHER" id="PTHR42693:SF53">
    <property type="entry name" value="ENDO-4-O-SULFATASE"/>
    <property type="match status" value="1"/>
</dbReference>
<gene>
    <name evidence="7" type="ORF">EZE20_21335</name>
</gene>
<dbReference type="FunFam" id="3.40.720.10:FF:000047">
    <property type="entry name" value="Arylsulfatase"/>
    <property type="match status" value="1"/>
</dbReference>
<dbReference type="GO" id="GO:0046872">
    <property type="term" value="F:metal ion binding"/>
    <property type="evidence" value="ECO:0007669"/>
    <property type="project" value="UniProtKB-KW"/>
</dbReference>
<dbReference type="Proteomes" id="UP000295706">
    <property type="component" value="Unassembled WGS sequence"/>
</dbReference>
<accession>A0A4R4K1Z8</accession>
<comment type="similarity">
    <text evidence="1">Belongs to the sulfatase family.</text>
</comment>
<protein>
    <submittedName>
        <fullName evidence="7">Arylsulfatase</fullName>
    </submittedName>
</protein>
<feature type="domain" description="Sulfatase N-terminal" evidence="6">
    <location>
        <begin position="23"/>
        <end position="420"/>
    </location>
</feature>
<evidence type="ECO:0000256" key="1">
    <source>
        <dbReference type="ARBA" id="ARBA00008779"/>
    </source>
</evidence>
<dbReference type="GO" id="GO:0004065">
    <property type="term" value="F:arylsulfatase activity"/>
    <property type="evidence" value="ECO:0007669"/>
    <property type="project" value="TreeGrafter"/>
</dbReference>
<evidence type="ECO:0000259" key="6">
    <source>
        <dbReference type="Pfam" id="PF00884"/>
    </source>
</evidence>
<keyword evidence="3" id="KW-0378">Hydrolase</keyword>
<dbReference type="AlphaFoldDB" id="A0A4R4K1Z8"/>
<feature type="chain" id="PRO_5020969686" evidence="5">
    <location>
        <begin position="21"/>
        <end position="520"/>
    </location>
</feature>
<dbReference type="Gene3D" id="3.30.1120.10">
    <property type="match status" value="1"/>
</dbReference>
<evidence type="ECO:0000313" key="8">
    <source>
        <dbReference type="Proteomes" id="UP000295706"/>
    </source>
</evidence>
<sequence length="520" mass="58285">MKKFAVLFLLTLGYAATAFAQKPNIIVIMVDDMGFSDIGCYGSEISTPHLDKLAQNGALFTQFYNAARCCPSRASLLTGVYPHQAGMGKMVVSNPKDRSTETPYQGWLSKKTATVAEVLKTAGYKTYMSGKWHVGEQQPDWPLQRGFDSYFGLISGASSYYEVLPNRLMLNDNEPYTPPKDFYLTDAISDRAVGYIERGAASKDPFFLYVAYTAPHWPIHAPDEEIAKYRGKYQKGWDVLRQQRYDKQLKLGLLPAASAPLSVRDSTIGTWEEAQNKDEWDLRMAAYAAMVTRMDAGIGKIVEKLKATGQFENTALMFLSDNGACAEVLEGRAKKDLGEPAYTASLTTPAGKKGSYVAYGKEWTALSNTPFRLYKQYTHEGGIATPLIIHYPDLIKKGFKTPQVGHIMDLMPTCLELAGVVAPKTHKELAVKPMEGKSLVPILKGKKRPGHDFIAWEHFDSRAIRQGDWKLVWSRETKKWELYDLSKDRSETNDLAAAFPQKVRELEQNYSQWAQKMGVE</sequence>
<comment type="caution">
    <text evidence="7">The sequence shown here is derived from an EMBL/GenBank/DDBJ whole genome shotgun (WGS) entry which is preliminary data.</text>
</comment>
<evidence type="ECO:0000256" key="4">
    <source>
        <dbReference type="ARBA" id="ARBA00022837"/>
    </source>
</evidence>
<dbReference type="PROSITE" id="PS00149">
    <property type="entry name" value="SULFATASE_2"/>
    <property type="match status" value="1"/>
</dbReference>
<dbReference type="InterPro" id="IPR024607">
    <property type="entry name" value="Sulfatase_CS"/>
</dbReference>
<dbReference type="OrthoDB" id="9764377at2"/>
<dbReference type="CDD" id="cd16025">
    <property type="entry name" value="PAS_like"/>
    <property type="match status" value="1"/>
</dbReference>
<keyword evidence="4" id="KW-0106">Calcium</keyword>
<dbReference type="Gene3D" id="3.40.720.10">
    <property type="entry name" value="Alkaline Phosphatase, subunit A"/>
    <property type="match status" value="1"/>
</dbReference>
<reference evidence="7 8" key="1">
    <citation type="submission" date="2019-02" db="EMBL/GenBank/DDBJ databases">
        <title>Arundinibacter roseus gen. nov., sp. nov., a new member of the family Cytophagaceae.</title>
        <authorList>
            <person name="Szuroczki S."/>
            <person name="Khayer B."/>
            <person name="Sproer C."/>
            <person name="Toumi M."/>
            <person name="Szabo A."/>
            <person name="Felfoldi T."/>
            <person name="Schumann P."/>
            <person name="Toth E."/>
        </authorList>
    </citation>
    <scope>NUCLEOTIDE SEQUENCE [LARGE SCALE GENOMIC DNA]</scope>
    <source>
        <strain evidence="7 8">DMA-k-7a</strain>
    </source>
</reference>
<evidence type="ECO:0000313" key="7">
    <source>
        <dbReference type="EMBL" id="TDB60019.1"/>
    </source>
</evidence>
<dbReference type="PANTHER" id="PTHR42693">
    <property type="entry name" value="ARYLSULFATASE FAMILY MEMBER"/>
    <property type="match status" value="1"/>
</dbReference>
<organism evidence="7 8">
    <name type="scientific">Arundinibacter roseus</name>
    <dbReference type="NCBI Taxonomy" id="2070510"/>
    <lineage>
        <taxon>Bacteria</taxon>
        <taxon>Pseudomonadati</taxon>
        <taxon>Bacteroidota</taxon>
        <taxon>Cytophagia</taxon>
        <taxon>Cytophagales</taxon>
        <taxon>Spirosomataceae</taxon>
        <taxon>Arundinibacter</taxon>
    </lineage>
</organism>
<feature type="signal peptide" evidence="5">
    <location>
        <begin position="1"/>
        <end position="20"/>
    </location>
</feature>
<keyword evidence="5" id="KW-0732">Signal</keyword>
<dbReference type="EMBL" id="SMJU01000018">
    <property type="protein sequence ID" value="TDB60019.1"/>
    <property type="molecule type" value="Genomic_DNA"/>
</dbReference>
<evidence type="ECO:0000256" key="2">
    <source>
        <dbReference type="ARBA" id="ARBA00022723"/>
    </source>
</evidence>
<proteinExistence type="inferred from homology"/>
<dbReference type="InterPro" id="IPR017850">
    <property type="entry name" value="Alkaline_phosphatase_core_sf"/>
</dbReference>
<dbReference type="Pfam" id="PF00884">
    <property type="entry name" value="Sulfatase"/>
    <property type="match status" value="1"/>
</dbReference>
<evidence type="ECO:0000256" key="3">
    <source>
        <dbReference type="ARBA" id="ARBA00022801"/>
    </source>
</evidence>
<dbReference type="SUPFAM" id="SSF53649">
    <property type="entry name" value="Alkaline phosphatase-like"/>
    <property type="match status" value="1"/>
</dbReference>
<dbReference type="InterPro" id="IPR050738">
    <property type="entry name" value="Sulfatase"/>
</dbReference>
<name>A0A4R4K1Z8_9BACT</name>
<evidence type="ECO:0000256" key="5">
    <source>
        <dbReference type="SAM" id="SignalP"/>
    </source>
</evidence>
<dbReference type="RefSeq" id="WP_132121567.1">
    <property type="nucleotide sequence ID" value="NZ_SMJU01000018.1"/>
</dbReference>
<keyword evidence="2" id="KW-0479">Metal-binding</keyword>
<keyword evidence="8" id="KW-1185">Reference proteome</keyword>
<dbReference type="InterPro" id="IPR000917">
    <property type="entry name" value="Sulfatase_N"/>
</dbReference>